<evidence type="ECO:0000313" key="2">
    <source>
        <dbReference type="EMBL" id="HGT39672.1"/>
    </source>
</evidence>
<accession>A0A7C4LL08</accession>
<organism evidence="2">
    <name type="scientific">Schlesneria paludicola</name>
    <dbReference type="NCBI Taxonomy" id="360056"/>
    <lineage>
        <taxon>Bacteria</taxon>
        <taxon>Pseudomonadati</taxon>
        <taxon>Planctomycetota</taxon>
        <taxon>Planctomycetia</taxon>
        <taxon>Planctomycetales</taxon>
        <taxon>Planctomycetaceae</taxon>
        <taxon>Schlesneria</taxon>
    </lineage>
</organism>
<sequence length="74" mass="8723">MADPVSRDRWNHTASLLALLTNCHRDPKKSRAARPRDFHPHAKPPRRRPDERKPRVGVEVLRQVFVDRRPLDAR</sequence>
<feature type="compositionally biased region" description="Basic and acidic residues" evidence="1">
    <location>
        <begin position="47"/>
        <end position="56"/>
    </location>
</feature>
<name>A0A7C4LL08_9PLAN</name>
<proteinExistence type="predicted"/>
<reference evidence="2" key="1">
    <citation type="journal article" date="2020" name="mSystems">
        <title>Genome- and Community-Level Interaction Insights into Carbon Utilization and Element Cycling Functions of Hydrothermarchaeota in Hydrothermal Sediment.</title>
        <authorList>
            <person name="Zhou Z."/>
            <person name="Liu Y."/>
            <person name="Xu W."/>
            <person name="Pan J."/>
            <person name="Luo Z.H."/>
            <person name="Li M."/>
        </authorList>
    </citation>
    <scope>NUCLEOTIDE SEQUENCE [LARGE SCALE GENOMIC DNA]</scope>
    <source>
        <strain evidence="2">SpSt-508</strain>
    </source>
</reference>
<dbReference type="AlphaFoldDB" id="A0A7C4LL08"/>
<comment type="caution">
    <text evidence="2">The sequence shown here is derived from an EMBL/GenBank/DDBJ whole genome shotgun (WGS) entry which is preliminary data.</text>
</comment>
<gene>
    <name evidence="2" type="ORF">ENS64_10490</name>
</gene>
<feature type="region of interest" description="Disordered" evidence="1">
    <location>
        <begin position="21"/>
        <end position="56"/>
    </location>
</feature>
<protein>
    <submittedName>
        <fullName evidence="2">Uncharacterized protein</fullName>
    </submittedName>
</protein>
<evidence type="ECO:0000256" key="1">
    <source>
        <dbReference type="SAM" id="MobiDB-lite"/>
    </source>
</evidence>
<dbReference type="EMBL" id="DSVQ01000013">
    <property type="protein sequence ID" value="HGT39672.1"/>
    <property type="molecule type" value="Genomic_DNA"/>
</dbReference>